<keyword evidence="1" id="KW-0812">Transmembrane</keyword>
<proteinExistence type="predicted"/>
<organism evidence="2">
    <name type="scientific">Brassica oleracea</name>
    <name type="common">Wild cabbage</name>
    <dbReference type="NCBI Taxonomy" id="3712"/>
    <lineage>
        <taxon>Eukaryota</taxon>
        <taxon>Viridiplantae</taxon>
        <taxon>Streptophyta</taxon>
        <taxon>Embryophyta</taxon>
        <taxon>Tracheophyta</taxon>
        <taxon>Spermatophyta</taxon>
        <taxon>Magnoliopsida</taxon>
        <taxon>eudicotyledons</taxon>
        <taxon>Gunneridae</taxon>
        <taxon>Pentapetalae</taxon>
        <taxon>rosids</taxon>
        <taxon>malvids</taxon>
        <taxon>Brassicales</taxon>
        <taxon>Brassicaceae</taxon>
        <taxon>Brassiceae</taxon>
        <taxon>Brassica</taxon>
    </lineage>
</organism>
<feature type="transmembrane region" description="Helical" evidence="1">
    <location>
        <begin position="12"/>
        <end position="32"/>
    </location>
</feature>
<gene>
    <name evidence="2" type="ORF">BOLC7T41806H</name>
</gene>
<keyword evidence="1" id="KW-1133">Transmembrane helix</keyword>
<accession>A0A3P6EFE0</accession>
<protein>
    <submittedName>
        <fullName evidence="2">Uncharacterized protein</fullName>
    </submittedName>
</protein>
<dbReference type="EMBL" id="LR031876">
    <property type="protein sequence ID" value="VDD36246.1"/>
    <property type="molecule type" value="Genomic_DNA"/>
</dbReference>
<dbReference type="AlphaFoldDB" id="A0A3P6EFE0"/>
<sequence length="44" mass="5484">MDSSRVLQKLNCFYVIISLCRRVYLLFIYRWIHRAHHHHHLPPL</sequence>
<keyword evidence="1" id="KW-0472">Membrane</keyword>
<evidence type="ECO:0000313" key="2">
    <source>
        <dbReference type="EMBL" id="VDD36246.1"/>
    </source>
</evidence>
<evidence type="ECO:0000256" key="1">
    <source>
        <dbReference type="SAM" id="Phobius"/>
    </source>
</evidence>
<name>A0A3P6EFE0_BRAOL</name>
<reference evidence="2" key="1">
    <citation type="submission" date="2018-11" db="EMBL/GenBank/DDBJ databases">
        <authorList>
            <consortium name="Genoscope - CEA"/>
            <person name="William W."/>
        </authorList>
    </citation>
    <scope>NUCLEOTIDE SEQUENCE</scope>
</reference>